<evidence type="ECO:0000256" key="1">
    <source>
        <dbReference type="ARBA" id="ARBA00006484"/>
    </source>
</evidence>
<dbReference type="InterPro" id="IPR020904">
    <property type="entry name" value="Sc_DH/Rdtase_CS"/>
</dbReference>
<dbReference type="PANTHER" id="PTHR42760">
    <property type="entry name" value="SHORT-CHAIN DEHYDROGENASES/REDUCTASES FAMILY MEMBER"/>
    <property type="match status" value="1"/>
</dbReference>
<dbReference type="Pfam" id="PF13561">
    <property type="entry name" value="adh_short_C2"/>
    <property type="match status" value="1"/>
</dbReference>
<dbReference type="PRINTS" id="PR00081">
    <property type="entry name" value="GDHRDH"/>
</dbReference>
<reference evidence="3 4" key="1">
    <citation type="submission" date="2023-01" db="EMBL/GenBank/DDBJ databases">
        <title>Analysis of 21 Apiospora genomes using comparative genomics revels a genus with tremendous synthesis potential of carbohydrate active enzymes and secondary metabolites.</title>
        <authorList>
            <person name="Sorensen T."/>
        </authorList>
    </citation>
    <scope>NUCLEOTIDE SEQUENCE [LARGE SCALE GENOMIC DNA]</scope>
    <source>
        <strain evidence="3 4">CBS 117206</strain>
    </source>
</reference>
<dbReference type="InterPro" id="IPR036291">
    <property type="entry name" value="NAD(P)-bd_dom_sf"/>
</dbReference>
<protein>
    <submittedName>
        <fullName evidence="3">3-oxoacyl-reductase</fullName>
    </submittedName>
</protein>
<evidence type="ECO:0000313" key="3">
    <source>
        <dbReference type="EMBL" id="KAK8101167.1"/>
    </source>
</evidence>
<gene>
    <name evidence="3" type="ORF">PG999_011541</name>
</gene>
<dbReference type="GO" id="GO:0006633">
    <property type="term" value="P:fatty acid biosynthetic process"/>
    <property type="evidence" value="ECO:0007669"/>
    <property type="project" value="TreeGrafter"/>
</dbReference>
<dbReference type="GO" id="GO:0016616">
    <property type="term" value="F:oxidoreductase activity, acting on the CH-OH group of donors, NAD or NADP as acceptor"/>
    <property type="evidence" value="ECO:0007669"/>
    <property type="project" value="TreeGrafter"/>
</dbReference>
<keyword evidence="4" id="KW-1185">Reference proteome</keyword>
<dbReference type="PROSITE" id="PS00061">
    <property type="entry name" value="ADH_SHORT"/>
    <property type="match status" value="1"/>
</dbReference>
<organism evidence="3 4">
    <name type="scientific">Apiospora kogelbergensis</name>
    <dbReference type="NCBI Taxonomy" id="1337665"/>
    <lineage>
        <taxon>Eukaryota</taxon>
        <taxon>Fungi</taxon>
        <taxon>Dikarya</taxon>
        <taxon>Ascomycota</taxon>
        <taxon>Pezizomycotina</taxon>
        <taxon>Sordariomycetes</taxon>
        <taxon>Xylariomycetidae</taxon>
        <taxon>Amphisphaeriales</taxon>
        <taxon>Apiosporaceae</taxon>
        <taxon>Apiospora</taxon>
    </lineage>
</organism>
<keyword evidence="2" id="KW-0521">NADP</keyword>
<dbReference type="GO" id="GO:0048038">
    <property type="term" value="F:quinone binding"/>
    <property type="evidence" value="ECO:0007669"/>
    <property type="project" value="TreeGrafter"/>
</dbReference>
<dbReference type="AlphaFoldDB" id="A0AAW0QF45"/>
<dbReference type="CDD" id="cd05233">
    <property type="entry name" value="SDR_c"/>
    <property type="match status" value="1"/>
</dbReference>
<name>A0AAW0QF45_9PEZI</name>
<comment type="caution">
    <text evidence="3">The sequence shown here is derived from an EMBL/GenBank/DDBJ whole genome shotgun (WGS) entry which is preliminary data.</text>
</comment>
<dbReference type="Proteomes" id="UP001392437">
    <property type="component" value="Unassembled WGS sequence"/>
</dbReference>
<accession>A0AAW0QF45</accession>
<dbReference type="Gene3D" id="3.40.50.720">
    <property type="entry name" value="NAD(P)-binding Rossmann-like Domain"/>
    <property type="match status" value="1"/>
</dbReference>
<dbReference type="EMBL" id="JAQQWP010000009">
    <property type="protein sequence ID" value="KAK8101167.1"/>
    <property type="molecule type" value="Genomic_DNA"/>
</dbReference>
<dbReference type="SUPFAM" id="SSF51735">
    <property type="entry name" value="NAD(P)-binding Rossmann-fold domains"/>
    <property type="match status" value="1"/>
</dbReference>
<evidence type="ECO:0000256" key="2">
    <source>
        <dbReference type="ARBA" id="ARBA00022857"/>
    </source>
</evidence>
<sequence>MATLSKADTPAGVPEHSKSSCKLDLVGHVAVVTGASRGIGRAIALNLALRGCSILGTCANEASLKLISSVLDSEVSQSYKHTAHSRPAELQIKGLIADIFSLECPALIANQLAESFNGRVDIFVNNACDPMPGTIGEMDTQEVQHSLLGNIQTPVMIVDELVRRRFFQPSSRIIYISSIRSKQPWSKQLMYAAGKSAGESLCRTWAQAFGGKEEKFQFMRGTTANAVLVGLTQTEAVMNCGPEMVAEFQKEMFPSQSIPRFGQPEDVASVVGLICSAEAKWITGSVISASGGGIKIG</sequence>
<proteinExistence type="inferred from homology"/>
<dbReference type="InterPro" id="IPR002347">
    <property type="entry name" value="SDR_fam"/>
</dbReference>
<comment type="similarity">
    <text evidence="1">Belongs to the short-chain dehydrogenases/reductases (SDR) family.</text>
</comment>
<evidence type="ECO:0000313" key="4">
    <source>
        <dbReference type="Proteomes" id="UP001392437"/>
    </source>
</evidence>
<dbReference type="PANTHER" id="PTHR42760:SF76">
    <property type="entry name" value="CHAIN OXIDOREDUCTASE_DEHYDROGENASE, PUTATIVE-RELATED"/>
    <property type="match status" value="1"/>
</dbReference>